<dbReference type="PIRSF" id="PIRSF000412">
    <property type="entry name" value="SHMT"/>
    <property type="match status" value="1"/>
</dbReference>
<evidence type="ECO:0000256" key="2">
    <source>
        <dbReference type="ARBA" id="ARBA00004496"/>
    </source>
</evidence>
<dbReference type="CDD" id="cd00378">
    <property type="entry name" value="SHMT"/>
    <property type="match status" value="1"/>
</dbReference>
<keyword evidence="14" id="KW-1185">Reference proteome</keyword>
<keyword evidence="5 10" id="KW-0963">Cytoplasm</keyword>
<dbReference type="InterPro" id="IPR001085">
    <property type="entry name" value="Ser_HO-MeTrfase"/>
</dbReference>
<evidence type="ECO:0000256" key="10">
    <source>
        <dbReference type="HAMAP-Rule" id="MF_00051"/>
    </source>
</evidence>
<comment type="catalytic activity">
    <reaction evidence="10">
        <text>(6R)-5,10-methylene-5,6,7,8-tetrahydrofolate + glycine + H2O = (6S)-5,6,7,8-tetrahydrofolate + L-serine</text>
        <dbReference type="Rhea" id="RHEA:15481"/>
        <dbReference type="ChEBI" id="CHEBI:15377"/>
        <dbReference type="ChEBI" id="CHEBI:15636"/>
        <dbReference type="ChEBI" id="CHEBI:33384"/>
        <dbReference type="ChEBI" id="CHEBI:57305"/>
        <dbReference type="ChEBI" id="CHEBI:57453"/>
        <dbReference type="EC" id="2.1.2.1"/>
    </reaction>
</comment>
<dbReference type="GO" id="GO:0032259">
    <property type="term" value="P:methylation"/>
    <property type="evidence" value="ECO:0007669"/>
    <property type="project" value="UniProtKB-KW"/>
</dbReference>
<dbReference type="Proteomes" id="UP000223071">
    <property type="component" value="Unassembled WGS sequence"/>
</dbReference>
<comment type="similarity">
    <text evidence="3 10">Belongs to the SHMT family.</text>
</comment>
<feature type="domain" description="Serine hydroxymethyltransferase-like" evidence="12">
    <location>
        <begin position="5"/>
        <end position="380"/>
    </location>
</feature>
<dbReference type="NCBIfam" id="NF000586">
    <property type="entry name" value="PRK00011.1"/>
    <property type="match status" value="1"/>
</dbReference>
<keyword evidence="6 10" id="KW-0554">One-carbon metabolism</keyword>
<dbReference type="GO" id="GO:0030170">
    <property type="term" value="F:pyridoxal phosphate binding"/>
    <property type="evidence" value="ECO:0007669"/>
    <property type="project" value="UniProtKB-UniRule"/>
</dbReference>
<dbReference type="UniPathway" id="UPA00288">
    <property type="reaction ID" value="UER01023"/>
</dbReference>
<comment type="pathway">
    <text evidence="10">Amino-acid biosynthesis; glycine biosynthesis; glycine from L-serine: step 1/1.</text>
</comment>
<feature type="binding site" evidence="10">
    <location>
        <begin position="121"/>
        <end position="123"/>
    </location>
    <ligand>
        <name>(6S)-5,6,7,8-tetrahydrofolate</name>
        <dbReference type="ChEBI" id="CHEBI:57453"/>
    </ligand>
</feature>
<comment type="caution">
    <text evidence="10">Lacks conserved residue(s) required for the propagation of feature annotation.</text>
</comment>
<dbReference type="PANTHER" id="PTHR11680:SF35">
    <property type="entry name" value="SERINE HYDROXYMETHYLTRANSFERASE 1"/>
    <property type="match status" value="1"/>
</dbReference>
<keyword evidence="13" id="KW-0489">Methyltransferase</keyword>
<keyword evidence="10" id="KW-0028">Amino-acid biosynthesis</keyword>
<evidence type="ECO:0000256" key="7">
    <source>
        <dbReference type="ARBA" id="ARBA00022679"/>
    </source>
</evidence>
<evidence type="ECO:0000259" key="12">
    <source>
        <dbReference type="Pfam" id="PF00464"/>
    </source>
</evidence>
<keyword evidence="8 10" id="KW-0663">Pyridoxal phosphate</keyword>
<evidence type="ECO:0000256" key="1">
    <source>
        <dbReference type="ARBA" id="ARBA00001933"/>
    </source>
</evidence>
<dbReference type="SUPFAM" id="SSF53383">
    <property type="entry name" value="PLP-dependent transferases"/>
    <property type="match status" value="1"/>
</dbReference>
<feature type="site" description="Plays an important role in substrate specificity" evidence="10">
    <location>
        <position position="225"/>
    </location>
</feature>
<dbReference type="EC" id="2.1.2.1" evidence="10"/>
<gene>
    <name evidence="10" type="primary">glyA</name>
    <name evidence="13" type="ORF">A9A59_0937</name>
</gene>
<dbReference type="GO" id="GO:0005829">
    <property type="term" value="C:cytosol"/>
    <property type="evidence" value="ECO:0007669"/>
    <property type="project" value="TreeGrafter"/>
</dbReference>
<reference evidence="13 14" key="1">
    <citation type="submission" date="2017-09" db="EMBL/GenBank/DDBJ databases">
        <title>Sequencing the genomes of two abundant thermophiles in Great Basin hot springs: Thermocrinis jamiesonii and novel Chloroflexi Thermoflexus hugenholtzii.</title>
        <authorList>
            <person name="Hedlund B."/>
        </authorList>
    </citation>
    <scope>NUCLEOTIDE SEQUENCE [LARGE SCALE GENOMIC DNA]</scope>
    <source>
        <strain evidence="13 14">G233</strain>
    </source>
</reference>
<dbReference type="UniPathway" id="UPA00193"/>
<dbReference type="InterPro" id="IPR015422">
    <property type="entry name" value="PyrdxlP-dep_Trfase_small"/>
</dbReference>
<dbReference type="GO" id="GO:0008168">
    <property type="term" value="F:methyltransferase activity"/>
    <property type="evidence" value="ECO:0007669"/>
    <property type="project" value="UniProtKB-KW"/>
</dbReference>
<keyword evidence="7 10" id="KW-0808">Transferase</keyword>
<comment type="cofactor">
    <cofactor evidence="1 10 11">
        <name>pyridoxal 5'-phosphate</name>
        <dbReference type="ChEBI" id="CHEBI:597326"/>
    </cofactor>
</comment>
<evidence type="ECO:0000256" key="6">
    <source>
        <dbReference type="ARBA" id="ARBA00022563"/>
    </source>
</evidence>
<dbReference type="InterPro" id="IPR015424">
    <property type="entry name" value="PyrdxlP-dep_Trfase"/>
</dbReference>
<dbReference type="HAMAP" id="MF_00051">
    <property type="entry name" value="SHMT"/>
    <property type="match status" value="1"/>
</dbReference>
<evidence type="ECO:0000256" key="8">
    <source>
        <dbReference type="ARBA" id="ARBA00022898"/>
    </source>
</evidence>
<evidence type="ECO:0000313" key="13">
    <source>
        <dbReference type="EMBL" id="PFG73734.1"/>
    </source>
</evidence>
<comment type="pathway">
    <text evidence="10">One-carbon metabolism; tetrahydrofolate interconversion.</text>
</comment>
<organism evidence="13 14">
    <name type="scientific">Tepidiforma thermophila (strain KCTC 52669 / CGMCC 1.13589 / G233)</name>
    <dbReference type="NCBI Taxonomy" id="2761530"/>
    <lineage>
        <taxon>Bacteria</taxon>
        <taxon>Bacillati</taxon>
        <taxon>Chloroflexota</taxon>
        <taxon>Tepidiformia</taxon>
        <taxon>Tepidiformales</taxon>
        <taxon>Tepidiformaceae</taxon>
        <taxon>Tepidiforma</taxon>
    </lineage>
</organism>
<accession>A0A2A9HCP4</accession>
<dbReference type="PROSITE" id="PS00096">
    <property type="entry name" value="SHMT"/>
    <property type="match status" value="1"/>
</dbReference>
<dbReference type="RefSeq" id="WP_098503174.1">
    <property type="nucleotide sequence ID" value="NZ_PDJQ01000001.1"/>
</dbReference>
<comment type="caution">
    <text evidence="13">The sequence shown here is derived from an EMBL/GenBank/DDBJ whole genome shotgun (WGS) entry which is preliminary data.</text>
</comment>
<dbReference type="GO" id="GO:0035999">
    <property type="term" value="P:tetrahydrofolate interconversion"/>
    <property type="evidence" value="ECO:0007669"/>
    <property type="project" value="UniProtKB-UniRule"/>
</dbReference>
<sequence length="422" mass="45074">MSILHRADPEVAAIIDDERTRQIESLEMIASENYASAAVLEATGSVFTNKYAEGYPGKRYYAGNQHSDRLEQLAIDRAKQLFGAEHANVQPTSGAEANMAAYLAFANPGDTIMGMELSQGGHLTHGSPVNFSGRLYRFVPYTVDRETETIDMAEVRRLALEHRPRIIVSGATAYPRTIDFAAFAEIAREAGALLMADISHIAGLVAGGVHPSPVPCADIVTTTTHKTLRGPRGALALCKAEHAEALDRGVFPGTQGGPHLHSIAAKAVAFGEALRPEFKAYAAQVVRNAAVLAEELMRAGIRLVSGGTDNHLILVDCNSVGISGLKAQNALQGAGIITNRNTIPYDQRSAYVTSGLRLGTPALTSRGMKEDEMRRVAAWIIRVLKDPDGEGVRDAVRAEVAEFARAYPVPGITDAEPVAATA</sequence>
<evidence type="ECO:0000256" key="3">
    <source>
        <dbReference type="ARBA" id="ARBA00006376"/>
    </source>
</evidence>
<dbReference type="EMBL" id="PDJQ01000001">
    <property type="protein sequence ID" value="PFG73734.1"/>
    <property type="molecule type" value="Genomic_DNA"/>
</dbReference>
<dbReference type="PANTHER" id="PTHR11680">
    <property type="entry name" value="SERINE HYDROXYMETHYLTRANSFERASE"/>
    <property type="match status" value="1"/>
</dbReference>
<dbReference type="GO" id="GO:0019264">
    <property type="term" value="P:glycine biosynthetic process from serine"/>
    <property type="evidence" value="ECO:0007669"/>
    <property type="project" value="UniProtKB-UniRule"/>
</dbReference>
<evidence type="ECO:0000256" key="11">
    <source>
        <dbReference type="PIRSR" id="PIRSR000412-50"/>
    </source>
</evidence>
<dbReference type="GO" id="GO:0004372">
    <property type="term" value="F:glycine hydroxymethyltransferase activity"/>
    <property type="evidence" value="ECO:0007669"/>
    <property type="project" value="UniProtKB-UniRule"/>
</dbReference>
<dbReference type="Gene3D" id="3.40.640.10">
    <property type="entry name" value="Type I PLP-dependent aspartate aminotransferase-like (Major domain)"/>
    <property type="match status" value="1"/>
</dbReference>
<comment type="function">
    <text evidence="9">Catalyzes the reversible interconversion of serine and glycine with tetrahydrofolate (THF) serving as the one-carbon carrier. This reaction serves as the major source of one-carbon groups required for the biosynthesis of purines, thymidylate, methionine, and other important biomolecules. Also exhibits THF-independent aldolase activity toward beta-hydroxyamino acids, producing glycine and aldehydes, via a retro-aldol mechanism. Thus, is able to catalyze the cleavage of L-allo-threonine.</text>
</comment>
<evidence type="ECO:0000256" key="4">
    <source>
        <dbReference type="ARBA" id="ARBA00011738"/>
    </source>
</evidence>
<feature type="binding site" evidence="10">
    <location>
        <position position="241"/>
    </location>
    <ligand>
        <name>(6S)-5,6,7,8-tetrahydrofolate</name>
        <dbReference type="ChEBI" id="CHEBI:57453"/>
    </ligand>
</feature>
<feature type="modified residue" description="N6-(pyridoxal phosphate)lysine" evidence="10 11">
    <location>
        <position position="226"/>
    </location>
</feature>
<evidence type="ECO:0000256" key="9">
    <source>
        <dbReference type="ARBA" id="ARBA00054606"/>
    </source>
</evidence>
<dbReference type="Gene3D" id="3.90.1150.10">
    <property type="entry name" value="Aspartate Aminotransferase, domain 1"/>
    <property type="match status" value="1"/>
</dbReference>
<dbReference type="AlphaFoldDB" id="A0A2A9HCP4"/>
<dbReference type="Pfam" id="PF00464">
    <property type="entry name" value="SHMT"/>
    <property type="match status" value="1"/>
</dbReference>
<proteinExistence type="inferred from homology"/>
<dbReference type="FunFam" id="3.40.640.10:FF:000001">
    <property type="entry name" value="Serine hydroxymethyltransferase"/>
    <property type="match status" value="1"/>
</dbReference>
<name>A0A2A9HCP4_TEPT2</name>
<dbReference type="InterPro" id="IPR019798">
    <property type="entry name" value="Ser_HO-MeTrfase_PLP_BS"/>
</dbReference>
<dbReference type="InterPro" id="IPR039429">
    <property type="entry name" value="SHMT-like_dom"/>
</dbReference>
<evidence type="ECO:0000313" key="14">
    <source>
        <dbReference type="Proteomes" id="UP000223071"/>
    </source>
</evidence>
<comment type="subunit">
    <text evidence="4 10">Homodimer.</text>
</comment>
<feature type="binding site" evidence="10">
    <location>
        <position position="117"/>
    </location>
    <ligand>
        <name>(6S)-5,6,7,8-tetrahydrofolate</name>
        <dbReference type="ChEBI" id="CHEBI:57453"/>
    </ligand>
</feature>
<dbReference type="InterPro" id="IPR015421">
    <property type="entry name" value="PyrdxlP-dep_Trfase_major"/>
</dbReference>
<protein>
    <recommendedName>
        <fullName evidence="10">Serine hydroxymethyltransferase</fullName>
        <shortName evidence="10">SHMT</shortName>
        <shortName evidence="10">Serine methylase</shortName>
        <ecNumber evidence="10">2.1.2.1</ecNumber>
    </recommendedName>
</protein>
<dbReference type="InterPro" id="IPR049943">
    <property type="entry name" value="Ser_HO-MeTrfase-like"/>
</dbReference>
<comment type="subcellular location">
    <subcellularLocation>
        <location evidence="2 10">Cytoplasm</location>
    </subcellularLocation>
</comment>
<evidence type="ECO:0000256" key="5">
    <source>
        <dbReference type="ARBA" id="ARBA00022490"/>
    </source>
</evidence>